<protein>
    <recommendedName>
        <fullName evidence="2">Putative cysteine ligase BshC</fullName>
        <ecNumber evidence="2">6.-.-.-</ecNumber>
    </recommendedName>
</protein>
<name>A0A841U3W5_9BACL</name>
<dbReference type="InterPro" id="IPR055399">
    <property type="entry name" value="CC_BshC"/>
</dbReference>
<dbReference type="PIRSF" id="PIRSF012535">
    <property type="entry name" value="UCP012535"/>
    <property type="match status" value="1"/>
</dbReference>
<accession>A0A841U3W5</accession>
<dbReference type="InterPro" id="IPR055398">
    <property type="entry name" value="Rossmann-like_BshC"/>
</dbReference>
<gene>
    <name evidence="2 5" type="primary">bshC</name>
    <name evidence="5" type="ORF">H7B90_28880</name>
</gene>
<dbReference type="EMBL" id="JACJVR010000128">
    <property type="protein sequence ID" value="MBB6695417.1"/>
    <property type="molecule type" value="Genomic_DNA"/>
</dbReference>
<keyword evidence="1 2" id="KW-0436">Ligase</keyword>
<evidence type="ECO:0000259" key="3">
    <source>
        <dbReference type="Pfam" id="PF10079"/>
    </source>
</evidence>
<sequence>MIVTPLEGLSSPTLAERYRKGDPDVCKLFGSHPSHSRHWRDRAEYLDREAAGRANRKRLAEALRAYHDRLPAGEEARRSIDRLEREDSLVVVGGQQAGLFGGPLMILHKALTVVQTARYAESLLGRPVVPVFWIAGEDHDFEEANHVHVSSLDGADVKKVKMDRPAGPRRSVSRTGLTAEQWTAAIEELSASLPDTEFKPKLLDRIRSYAEDAPTLTVSFARLMAEWFGPEGLVLLDSDDPGIRALEGEFFRKLIERNEELESRLREGEALVRELGFPLQAESAEGCANLFLHHDAGRLLLFRKDGRYIDRKEEAALSEEELLRLADRSPEALSNNALTRPLMQDYVLPVLATVLGHAEIAYWSGLGPAFRMFGMAMPIVVPRQSFTFLEAGVSSLLEKYGATVEQIISDGERLKAEWLESQDDWRLEERFREARERFLELYAPVLDTVAAMQPGLAKLGEGNRDRILEQIAYLENRAVDALAKKHEASLRQWDRMRCSLWPQGKPQERVLGIVHYLNRYGPDWLRLWREVPYDAAGGHRLVAP</sequence>
<comment type="function">
    <text evidence="2">Involved in bacillithiol (BSH) biosynthesis. May catalyze the last step of the pathway, the addition of cysteine to glucosamine malate (GlcN-Mal) to generate BSH.</text>
</comment>
<comment type="similarity">
    <text evidence="2">Belongs to the BshC family.</text>
</comment>
<dbReference type="Proteomes" id="UP000553776">
    <property type="component" value="Unassembled WGS sequence"/>
</dbReference>
<comment type="caution">
    <text evidence="5">The sequence shown here is derived from an EMBL/GenBank/DDBJ whole genome shotgun (WGS) entry which is preliminary data.</text>
</comment>
<feature type="domain" description="Bacillithiol biosynthesis BshC C-terminal coiled-coil" evidence="4">
    <location>
        <begin position="386"/>
        <end position="542"/>
    </location>
</feature>
<dbReference type="Pfam" id="PF10079">
    <property type="entry name" value="Rossmann-like_BshC"/>
    <property type="match status" value="1"/>
</dbReference>
<evidence type="ECO:0000313" key="5">
    <source>
        <dbReference type="EMBL" id="MBB6695417.1"/>
    </source>
</evidence>
<dbReference type="EC" id="6.-.-.-" evidence="2"/>
<feature type="domain" description="Bacillithiol biosynthesis BshC N-terminal Rossmann-like" evidence="3">
    <location>
        <begin position="2"/>
        <end position="383"/>
    </location>
</feature>
<evidence type="ECO:0000256" key="2">
    <source>
        <dbReference type="HAMAP-Rule" id="MF_01867"/>
    </source>
</evidence>
<dbReference type="GO" id="GO:0016874">
    <property type="term" value="F:ligase activity"/>
    <property type="evidence" value="ECO:0007669"/>
    <property type="project" value="UniProtKB-UniRule"/>
</dbReference>
<proteinExistence type="inferred from homology"/>
<evidence type="ECO:0000256" key="1">
    <source>
        <dbReference type="ARBA" id="ARBA00022598"/>
    </source>
</evidence>
<keyword evidence="6" id="KW-1185">Reference proteome</keyword>
<dbReference type="InterPro" id="IPR011199">
    <property type="entry name" value="Bacillithiol_biosynth_BshC"/>
</dbReference>
<dbReference type="NCBIfam" id="TIGR03998">
    <property type="entry name" value="thiol_BshC"/>
    <property type="match status" value="1"/>
</dbReference>
<dbReference type="AlphaFoldDB" id="A0A841U3W5"/>
<organism evidence="5 6">
    <name type="scientific">Cohnella xylanilytica</name>
    <dbReference type="NCBI Taxonomy" id="557555"/>
    <lineage>
        <taxon>Bacteria</taxon>
        <taxon>Bacillati</taxon>
        <taxon>Bacillota</taxon>
        <taxon>Bacilli</taxon>
        <taxon>Bacillales</taxon>
        <taxon>Paenibacillaceae</taxon>
        <taxon>Cohnella</taxon>
    </lineage>
</organism>
<dbReference type="HAMAP" id="MF_01867">
    <property type="entry name" value="BshC"/>
    <property type="match status" value="1"/>
</dbReference>
<dbReference type="Pfam" id="PF24850">
    <property type="entry name" value="CC_BshC"/>
    <property type="match status" value="1"/>
</dbReference>
<dbReference type="RefSeq" id="WP_185139369.1">
    <property type="nucleotide sequence ID" value="NZ_BORM01000014.1"/>
</dbReference>
<evidence type="ECO:0000313" key="6">
    <source>
        <dbReference type="Proteomes" id="UP000553776"/>
    </source>
</evidence>
<evidence type="ECO:0000259" key="4">
    <source>
        <dbReference type="Pfam" id="PF24850"/>
    </source>
</evidence>
<reference evidence="5 6" key="1">
    <citation type="submission" date="2020-08" db="EMBL/GenBank/DDBJ databases">
        <title>Cohnella phylogeny.</title>
        <authorList>
            <person name="Dunlap C."/>
        </authorList>
    </citation>
    <scope>NUCLEOTIDE SEQUENCE [LARGE SCALE GENOMIC DNA]</scope>
    <source>
        <strain evidence="5 6">DSM 25239</strain>
    </source>
</reference>